<dbReference type="EnsemblPlants" id="Solyc01g065624.1.1">
    <property type="protein sequence ID" value="Solyc01g065624.1.1"/>
    <property type="gene ID" value="Solyc01g065624.1"/>
</dbReference>
<dbReference type="CDD" id="cd09272">
    <property type="entry name" value="RNase_HI_RT_Ty1"/>
    <property type="match status" value="1"/>
</dbReference>
<sequence>MCSDADWAGDVNDRASTNGYILFIGQNPNDARTSTEAEYRAVAKALEETTIILVEMRLTFQKVLTIYCDNVGATYLCANSVLHSRMKHIAVDFHFARNQLASFPVFVVVSLLQLDVPPSLGDKHPSCPTSHGCCKYHLSKVRCLVSNMIVCALCFLNANVFK</sequence>
<proteinExistence type="predicted"/>
<dbReference type="Gramene" id="Solyc01g065624.1.1">
    <property type="protein sequence ID" value="Solyc01g065624.1.1"/>
    <property type="gene ID" value="Solyc01g065624.1"/>
</dbReference>
<reference evidence="1" key="2">
    <citation type="submission" date="2019-01" db="UniProtKB">
        <authorList>
            <consortium name="EnsemblPlants"/>
        </authorList>
    </citation>
    <scope>IDENTIFICATION</scope>
    <source>
        <strain evidence="1">cv. Heinz 1706</strain>
    </source>
</reference>
<accession>A0A3Q7EYT2</accession>
<keyword evidence="2" id="KW-1185">Reference proteome</keyword>
<reference evidence="1" key="1">
    <citation type="journal article" date="2012" name="Nature">
        <title>The tomato genome sequence provides insights into fleshy fruit evolution.</title>
        <authorList>
            <consortium name="Tomato Genome Consortium"/>
        </authorList>
    </citation>
    <scope>NUCLEOTIDE SEQUENCE [LARGE SCALE GENOMIC DNA]</scope>
    <source>
        <strain evidence="1">cv. Heinz 1706</strain>
    </source>
</reference>
<protein>
    <submittedName>
        <fullName evidence="1">Uncharacterized protein</fullName>
    </submittedName>
</protein>
<dbReference type="AlphaFoldDB" id="A0A3Q7EYT2"/>
<organism evidence="1">
    <name type="scientific">Solanum lycopersicum</name>
    <name type="common">Tomato</name>
    <name type="synonym">Lycopersicon esculentum</name>
    <dbReference type="NCBI Taxonomy" id="4081"/>
    <lineage>
        <taxon>Eukaryota</taxon>
        <taxon>Viridiplantae</taxon>
        <taxon>Streptophyta</taxon>
        <taxon>Embryophyta</taxon>
        <taxon>Tracheophyta</taxon>
        <taxon>Spermatophyta</taxon>
        <taxon>Magnoliopsida</taxon>
        <taxon>eudicotyledons</taxon>
        <taxon>Gunneridae</taxon>
        <taxon>Pentapetalae</taxon>
        <taxon>asterids</taxon>
        <taxon>lamiids</taxon>
        <taxon>Solanales</taxon>
        <taxon>Solanaceae</taxon>
        <taxon>Solanoideae</taxon>
        <taxon>Solaneae</taxon>
        <taxon>Solanum</taxon>
        <taxon>Solanum subgen. Lycopersicon</taxon>
    </lineage>
</organism>
<dbReference type="InParanoid" id="A0A3Q7EYT2"/>
<name>A0A3Q7EYT2_SOLLC</name>
<dbReference type="PANTHER" id="PTHR11439">
    <property type="entry name" value="GAG-POL-RELATED RETROTRANSPOSON"/>
    <property type="match status" value="1"/>
</dbReference>
<evidence type="ECO:0000313" key="2">
    <source>
        <dbReference type="Proteomes" id="UP000004994"/>
    </source>
</evidence>
<dbReference type="PANTHER" id="PTHR11439:SF483">
    <property type="entry name" value="PEPTIDE SYNTHASE GLIP-LIKE, PUTATIVE (AFU_ORTHOLOGUE AFUA_3G12920)-RELATED"/>
    <property type="match status" value="1"/>
</dbReference>
<evidence type="ECO:0000313" key="1">
    <source>
        <dbReference type="EnsemblPlants" id="Solyc01g065624.1.1"/>
    </source>
</evidence>
<dbReference type="Proteomes" id="UP000004994">
    <property type="component" value="Chromosome 1"/>
</dbReference>
<dbReference type="STRING" id="4081.A0A3Q7EYT2"/>